<dbReference type="InterPro" id="IPR050600">
    <property type="entry name" value="SETD3_SETD6_MTase"/>
</dbReference>
<evidence type="ECO:0000313" key="2">
    <source>
        <dbReference type="EMBL" id="KAK7588255.1"/>
    </source>
</evidence>
<reference evidence="2 3" key="1">
    <citation type="submission" date="2024-03" db="EMBL/GenBank/DDBJ databases">
        <title>Adaptation during the transition from Ophiocordyceps entomopathogen to insect associate is accompanied by gene loss and intensified selection.</title>
        <authorList>
            <person name="Ward C.M."/>
            <person name="Onetto C.A."/>
            <person name="Borneman A.R."/>
        </authorList>
    </citation>
    <scope>NUCLEOTIDE SEQUENCE [LARGE SCALE GENOMIC DNA]</scope>
    <source>
        <strain evidence="2">AWRI1</strain>
        <tissue evidence="2">Single Adult Female</tissue>
    </source>
</reference>
<keyword evidence="3" id="KW-1185">Reference proteome</keyword>
<accession>A0AAN9TGY5</accession>
<dbReference type="SUPFAM" id="SSF82199">
    <property type="entry name" value="SET domain"/>
    <property type="match status" value="1"/>
</dbReference>
<feature type="domain" description="SET" evidence="1">
    <location>
        <begin position="41"/>
        <end position="269"/>
    </location>
</feature>
<gene>
    <name evidence="2" type="ORF">V9T40_005500</name>
</gene>
<comment type="caution">
    <text evidence="2">The sequence shown here is derived from an EMBL/GenBank/DDBJ whole genome shotgun (WGS) entry which is preliminary data.</text>
</comment>
<dbReference type="Gene3D" id="3.90.1410.10">
    <property type="entry name" value="set domain protein methyltransferase, domain 1"/>
    <property type="match status" value="1"/>
</dbReference>
<dbReference type="PROSITE" id="PS50280">
    <property type="entry name" value="SET"/>
    <property type="match status" value="1"/>
</dbReference>
<organism evidence="2 3">
    <name type="scientific">Parthenolecanium corni</name>
    <dbReference type="NCBI Taxonomy" id="536013"/>
    <lineage>
        <taxon>Eukaryota</taxon>
        <taxon>Metazoa</taxon>
        <taxon>Ecdysozoa</taxon>
        <taxon>Arthropoda</taxon>
        <taxon>Hexapoda</taxon>
        <taxon>Insecta</taxon>
        <taxon>Pterygota</taxon>
        <taxon>Neoptera</taxon>
        <taxon>Paraneoptera</taxon>
        <taxon>Hemiptera</taxon>
        <taxon>Sternorrhyncha</taxon>
        <taxon>Coccoidea</taxon>
        <taxon>Coccidae</taxon>
        <taxon>Parthenolecanium</taxon>
    </lineage>
</organism>
<name>A0AAN9TGY5_9HEMI</name>
<dbReference type="GO" id="GO:0016279">
    <property type="term" value="F:protein-lysine N-methyltransferase activity"/>
    <property type="evidence" value="ECO:0007669"/>
    <property type="project" value="InterPro"/>
</dbReference>
<evidence type="ECO:0000259" key="1">
    <source>
        <dbReference type="PROSITE" id="PS50280"/>
    </source>
</evidence>
<dbReference type="Proteomes" id="UP001367676">
    <property type="component" value="Unassembled WGS sequence"/>
</dbReference>
<dbReference type="CDD" id="cd19177">
    <property type="entry name" value="SET_SETD4"/>
    <property type="match status" value="1"/>
</dbReference>
<evidence type="ECO:0000313" key="3">
    <source>
        <dbReference type="Proteomes" id="UP001367676"/>
    </source>
</evidence>
<protein>
    <recommendedName>
        <fullName evidence="1">SET domain-containing protein</fullName>
    </recommendedName>
</protein>
<sequence length="438" mass="50617">MGRIFRVRKRKKKNTLDHPRVNSTKEYLELIDWMKKSGWKPSCKLVSAHFQNTGRGLMAKKKIVAGSAIARIPYRLLITVKTVLESAIRWIFDVKRFFSTQQVLSTFLIWEAHLEHLSTWKNYIDCLPTTFSCPAFCDDVSWLPTFLLEKAEDVRGNISKTYSVIRESIQSKKCAHCSREMSSIFTFQKYVWAWCIVSTRAVYLCPKFNAQNYIMLSDENNLALAPYIDLFNHSYTADVKTCVIESEGVYQIETAVAFDKNSQVFINYGPLSNDRLFMDYGFIIPTNVQDSVVISYDVVLRAANDYTPLNRHINEYRCKFLREKGLFTNVSCYAGGLSWDCQALIYVFSCAASCKIDDIKQNIFSDRFKKDSWETICDIGKSIIDAKLVEFEKELRALNERGTAVEMFGDCFVVASNLLREYIDLLNRCYICLNRKND</sequence>
<dbReference type="InterPro" id="IPR044429">
    <property type="entry name" value="SETD4_SET"/>
</dbReference>
<dbReference type="PANTHER" id="PTHR13271">
    <property type="entry name" value="UNCHARACTERIZED PUTATIVE METHYLTRANSFERASE"/>
    <property type="match status" value="1"/>
</dbReference>
<dbReference type="InterPro" id="IPR001214">
    <property type="entry name" value="SET_dom"/>
</dbReference>
<dbReference type="PANTHER" id="PTHR13271:SF151">
    <property type="entry name" value="SET DOMAIN-CONTAINING PROTEIN 4"/>
    <property type="match status" value="1"/>
</dbReference>
<dbReference type="Pfam" id="PF00856">
    <property type="entry name" value="SET"/>
    <property type="match status" value="1"/>
</dbReference>
<dbReference type="InterPro" id="IPR046341">
    <property type="entry name" value="SET_dom_sf"/>
</dbReference>
<dbReference type="EMBL" id="JBBCAQ010000023">
    <property type="protein sequence ID" value="KAK7588255.1"/>
    <property type="molecule type" value="Genomic_DNA"/>
</dbReference>
<dbReference type="AlphaFoldDB" id="A0AAN9TGY5"/>
<proteinExistence type="predicted"/>